<organism evidence="2">
    <name type="scientific">Camponotus floridanus</name>
    <name type="common">Florida carpenter ant</name>
    <dbReference type="NCBI Taxonomy" id="104421"/>
    <lineage>
        <taxon>Eukaryota</taxon>
        <taxon>Metazoa</taxon>
        <taxon>Ecdysozoa</taxon>
        <taxon>Arthropoda</taxon>
        <taxon>Hexapoda</taxon>
        <taxon>Insecta</taxon>
        <taxon>Pterygota</taxon>
        <taxon>Neoptera</taxon>
        <taxon>Endopterygota</taxon>
        <taxon>Hymenoptera</taxon>
        <taxon>Apocrita</taxon>
        <taxon>Aculeata</taxon>
        <taxon>Formicoidea</taxon>
        <taxon>Formicidae</taxon>
        <taxon>Formicinae</taxon>
        <taxon>Camponotus</taxon>
    </lineage>
</organism>
<dbReference type="Proteomes" id="UP000000311">
    <property type="component" value="Unassembled WGS sequence"/>
</dbReference>
<protein>
    <submittedName>
        <fullName evidence="1">Uncharacterized protein</fullName>
    </submittedName>
</protein>
<dbReference type="InterPro" id="IPR022048">
    <property type="entry name" value="Envelope_fusion-like"/>
</dbReference>
<name>E2A9S8_CAMFO</name>
<gene>
    <name evidence="1" type="ORF">EAG_08619</name>
</gene>
<dbReference type="Pfam" id="PF12259">
    <property type="entry name" value="Baculo_F"/>
    <property type="match status" value="1"/>
</dbReference>
<dbReference type="InParanoid" id="E2A9S8"/>
<dbReference type="EMBL" id="GL437923">
    <property type="protein sequence ID" value="EFN69811.1"/>
    <property type="molecule type" value="Genomic_DNA"/>
</dbReference>
<reference evidence="1 2" key="1">
    <citation type="journal article" date="2010" name="Science">
        <title>Genomic comparison of the ants Camponotus floridanus and Harpegnathos saltator.</title>
        <authorList>
            <person name="Bonasio R."/>
            <person name="Zhang G."/>
            <person name="Ye C."/>
            <person name="Mutti N.S."/>
            <person name="Fang X."/>
            <person name="Qin N."/>
            <person name="Donahue G."/>
            <person name="Yang P."/>
            <person name="Li Q."/>
            <person name="Li C."/>
            <person name="Zhang P."/>
            <person name="Huang Z."/>
            <person name="Berger S.L."/>
            <person name="Reinberg D."/>
            <person name="Wang J."/>
            <person name="Liebig J."/>
        </authorList>
    </citation>
    <scope>NUCLEOTIDE SEQUENCE [LARGE SCALE GENOMIC DNA]</scope>
    <source>
        <strain evidence="2">C129</strain>
    </source>
</reference>
<dbReference type="STRING" id="104421.E2A9S8"/>
<evidence type="ECO:0000313" key="2">
    <source>
        <dbReference type="Proteomes" id="UP000000311"/>
    </source>
</evidence>
<sequence>LKFPIITQPMYEIFNVIPLPTTDYNNKFAYIEIENKLMIVNKEMRTYLSLMKQDLINCIDKNKQYICESNHPTYHLNINTPCEIKIYVYETDYREYCNVKHVNHTIWI</sequence>
<proteinExistence type="predicted"/>
<feature type="non-terminal residue" evidence="1">
    <location>
        <position position="1"/>
    </location>
</feature>
<evidence type="ECO:0000313" key="1">
    <source>
        <dbReference type="EMBL" id="EFN69811.1"/>
    </source>
</evidence>
<accession>E2A9S8</accession>
<dbReference type="AlphaFoldDB" id="E2A9S8"/>
<keyword evidence="2" id="KW-1185">Reference proteome</keyword>
<feature type="non-terminal residue" evidence="1">
    <location>
        <position position="108"/>
    </location>
</feature>